<dbReference type="RefSeq" id="WP_015203181.1">
    <property type="nucleotide sequence ID" value="NC_019753.1"/>
</dbReference>
<dbReference type="HOGENOM" id="CLU_015572_1_0_3"/>
<dbReference type="NCBIfam" id="NF005614">
    <property type="entry name" value="PRK07369.1"/>
    <property type="match status" value="1"/>
</dbReference>
<dbReference type="NCBIfam" id="TIGR00857">
    <property type="entry name" value="pyrC_multi"/>
    <property type="match status" value="1"/>
</dbReference>
<dbReference type="KEGG" id="cep:Cri9333_2195"/>
<dbReference type="SUPFAM" id="SSF51338">
    <property type="entry name" value="Composite domain of metallo-dependent hydrolases"/>
    <property type="match status" value="1"/>
</dbReference>
<dbReference type="EMBL" id="CP003620">
    <property type="protein sequence ID" value="AFZ13067.1"/>
    <property type="molecule type" value="Genomic_DNA"/>
</dbReference>
<keyword evidence="1" id="KW-0665">Pyrimidine biosynthesis</keyword>
<reference evidence="4 5" key="1">
    <citation type="submission" date="2012-06" db="EMBL/GenBank/DDBJ databases">
        <title>Finished chromosome of genome of Crinalium epipsammum PCC 9333.</title>
        <authorList>
            <consortium name="US DOE Joint Genome Institute"/>
            <person name="Gugger M."/>
            <person name="Coursin T."/>
            <person name="Rippka R."/>
            <person name="Tandeau De Marsac N."/>
            <person name="Huntemann M."/>
            <person name="Wei C.-L."/>
            <person name="Han J."/>
            <person name="Detter J.C."/>
            <person name="Han C."/>
            <person name="Tapia R."/>
            <person name="Davenport K."/>
            <person name="Daligault H."/>
            <person name="Erkkila T."/>
            <person name="Gu W."/>
            <person name="Munk A.C.C."/>
            <person name="Teshima H."/>
            <person name="Xu Y."/>
            <person name="Chain P."/>
            <person name="Chen A."/>
            <person name="Krypides N."/>
            <person name="Mavromatis K."/>
            <person name="Markowitz V."/>
            <person name="Szeto E."/>
            <person name="Ivanova N."/>
            <person name="Mikhailova N."/>
            <person name="Ovchinnikova G."/>
            <person name="Pagani I."/>
            <person name="Pati A."/>
            <person name="Goodwin L."/>
            <person name="Peters L."/>
            <person name="Pitluck S."/>
            <person name="Woyke T."/>
            <person name="Kerfeld C."/>
        </authorList>
    </citation>
    <scope>NUCLEOTIDE SEQUENCE [LARGE SCALE GENOMIC DNA]</scope>
    <source>
        <strain evidence="4 5">PCC 9333</strain>
    </source>
</reference>
<dbReference type="GO" id="GO:0046872">
    <property type="term" value="F:metal ion binding"/>
    <property type="evidence" value="ECO:0007669"/>
    <property type="project" value="InterPro"/>
</dbReference>
<evidence type="ECO:0000313" key="5">
    <source>
        <dbReference type="Proteomes" id="UP000010472"/>
    </source>
</evidence>
<dbReference type="CDD" id="cd01317">
    <property type="entry name" value="DHOase_IIa"/>
    <property type="match status" value="1"/>
</dbReference>
<dbReference type="OrthoDB" id="9765462at2"/>
<dbReference type="InterPro" id="IPR050138">
    <property type="entry name" value="DHOase/Allantoinase_Hydrolase"/>
</dbReference>
<dbReference type="Pfam" id="PF12890">
    <property type="entry name" value="DHOase"/>
    <property type="match status" value="1"/>
</dbReference>
<organism evidence="4 5">
    <name type="scientific">Crinalium epipsammum PCC 9333</name>
    <dbReference type="NCBI Taxonomy" id="1173022"/>
    <lineage>
        <taxon>Bacteria</taxon>
        <taxon>Bacillati</taxon>
        <taxon>Cyanobacteriota</taxon>
        <taxon>Cyanophyceae</taxon>
        <taxon>Gomontiellales</taxon>
        <taxon>Gomontiellaceae</taxon>
        <taxon>Crinalium</taxon>
    </lineage>
</organism>
<dbReference type="GO" id="GO:0004151">
    <property type="term" value="F:dihydroorotase activity"/>
    <property type="evidence" value="ECO:0007669"/>
    <property type="project" value="InterPro"/>
</dbReference>
<dbReference type="GO" id="GO:0005737">
    <property type="term" value="C:cytoplasm"/>
    <property type="evidence" value="ECO:0007669"/>
    <property type="project" value="TreeGrafter"/>
</dbReference>
<dbReference type="InterPro" id="IPR024403">
    <property type="entry name" value="DHOase_cat"/>
</dbReference>
<dbReference type="GO" id="GO:0006145">
    <property type="term" value="P:purine nucleobase catabolic process"/>
    <property type="evidence" value="ECO:0007669"/>
    <property type="project" value="TreeGrafter"/>
</dbReference>
<feature type="domain" description="Dihydroorotase catalytic" evidence="3">
    <location>
        <begin position="51"/>
        <end position="115"/>
    </location>
</feature>
<protein>
    <submittedName>
        <fullName evidence="4">Dihydroorotase, multifunctional complex type</fullName>
    </submittedName>
</protein>
<dbReference type="InterPro" id="IPR004722">
    <property type="entry name" value="DHOase"/>
</dbReference>
<dbReference type="PANTHER" id="PTHR43668:SF2">
    <property type="entry name" value="ALLANTOINASE"/>
    <property type="match status" value="1"/>
</dbReference>
<name>K9W004_9CYAN</name>
<evidence type="ECO:0000313" key="4">
    <source>
        <dbReference type="EMBL" id="AFZ13067.1"/>
    </source>
</evidence>
<dbReference type="GO" id="GO:0004038">
    <property type="term" value="F:allantoinase activity"/>
    <property type="evidence" value="ECO:0007669"/>
    <property type="project" value="TreeGrafter"/>
</dbReference>
<evidence type="ECO:0000256" key="1">
    <source>
        <dbReference type="ARBA" id="ARBA00022975"/>
    </source>
</evidence>
<feature type="compositionally biased region" description="Basic and acidic residues" evidence="2">
    <location>
        <begin position="124"/>
        <end position="138"/>
    </location>
</feature>
<dbReference type="PANTHER" id="PTHR43668">
    <property type="entry name" value="ALLANTOINASE"/>
    <property type="match status" value="1"/>
</dbReference>
<dbReference type="STRING" id="1173022.Cri9333_2195"/>
<feature type="region of interest" description="Disordered" evidence="2">
    <location>
        <begin position="116"/>
        <end position="142"/>
    </location>
</feature>
<dbReference type="InterPro" id="IPR032466">
    <property type="entry name" value="Metal_Hydrolase"/>
</dbReference>
<dbReference type="PATRIC" id="fig|1173022.3.peg.2374"/>
<dbReference type="SUPFAM" id="SSF51556">
    <property type="entry name" value="Metallo-dependent hydrolases"/>
    <property type="match status" value="1"/>
</dbReference>
<dbReference type="InterPro" id="IPR011059">
    <property type="entry name" value="Metal-dep_hydrolase_composite"/>
</dbReference>
<dbReference type="GO" id="GO:0006221">
    <property type="term" value="P:pyrimidine nucleotide biosynthetic process"/>
    <property type="evidence" value="ECO:0007669"/>
    <property type="project" value="UniProtKB-KW"/>
</dbReference>
<gene>
    <name evidence="4" type="ORF">Cri9333_2195</name>
</gene>
<sequence>MNTLLQQVRVLDPVSGTDKIADVLIADGIIKSVADQILDFPEHTLVQNCQGMVLAPGLVDLYSHSGEPGFEERETVESLMKAATAGGFTRLAILPNTLPPIDNLGGLAQLQQKIQGKENFSPSHQRERGEEGGERRVQSQENLSPSPHLYFWGALTMGVKGEQMTELAELADAGVVGFADGKPIQNLGLLRRMLEYLKSLGKPVALFPCNQQLAGNGVMREGFQSVCFGLPGNPAISESSALAAILEIVEATGTPVHIMRVSTSRGVELIQSAKQRGLPITASTTWIHLLLNTNAVSSYDPNLHLEPPLGNPDDQEALIWGVRNGVIDAIAIDHTPYTYEEKTVSFGEAPSGTIGLELALPLLWQNFVVTEKWSALELWRVLSVQPAQFLGQSLKAITLDVPAELILFDPDKTWNVTTQTLKSRSSNTSWLGQQITGQVVQIWNSFKG</sequence>
<dbReference type="Gene3D" id="3.20.20.140">
    <property type="entry name" value="Metal-dependent hydrolases"/>
    <property type="match status" value="1"/>
</dbReference>
<dbReference type="eggNOG" id="COG0044">
    <property type="taxonomic scope" value="Bacteria"/>
</dbReference>
<accession>K9W004</accession>
<dbReference type="AlphaFoldDB" id="K9W004"/>
<keyword evidence="5" id="KW-1185">Reference proteome</keyword>
<dbReference type="Proteomes" id="UP000010472">
    <property type="component" value="Chromosome"/>
</dbReference>
<evidence type="ECO:0000259" key="3">
    <source>
        <dbReference type="Pfam" id="PF12890"/>
    </source>
</evidence>
<proteinExistence type="predicted"/>
<dbReference type="Gene3D" id="2.30.40.10">
    <property type="entry name" value="Urease, subunit C, domain 1"/>
    <property type="match status" value="1"/>
</dbReference>
<evidence type="ECO:0000256" key="2">
    <source>
        <dbReference type="SAM" id="MobiDB-lite"/>
    </source>
</evidence>